<dbReference type="SUPFAM" id="SSF56529">
    <property type="entry name" value="FAH"/>
    <property type="match status" value="1"/>
</dbReference>
<dbReference type="EMBL" id="CP017080">
    <property type="protein sequence ID" value="AOH55480.1"/>
    <property type="molecule type" value="Genomic_DNA"/>
</dbReference>
<gene>
    <name evidence="4" type="ORF">ABE28_014070</name>
</gene>
<dbReference type="PANTHER" id="PTHR42796:SF4">
    <property type="entry name" value="FUMARYLACETOACETATE HYDROLASE DOMAIN-CONTAINING PROTEIN 2A"/>
    <property type="match status" value="1"/>
</dbReference>
<dbReference type="InterPro" id="IPR011234">
    <property type="entry name" value="Fumarylacetoacetase-like_C"/>
</dbReference>
<dbReference type="GO" id="GO:0044281">
    <property type="term" value="P:small molecule metabolic process"/>
    <property type="evidence" value="ECO:0007669"/>
    <property type="project" value="UniProtKB-ARBA"/>
</dbReference>
<keyword evidence="4" id="KW-0413">Isomerase</keyword>
<organism evidence="4 5">
    <name type="scientific">Peribacillus muralis</name>
    <dbReference type="NCBI Taxonomy" id="264697"/>
    <lineage>
        <taxon>Bacteria</taxon>
        <taxon>Bacillati</taxon>
        <taxon>Bacillota</taxon>
        <taxon>Bacilli</taxon>
        <taxon>Bacillales</taxon>
        <taxon>Bacillaceae</taxon>
        <taxon>Peribacillus</taxon>
    </lineage>
</organism>
<dbReference type="InterPro" id="IPR051121">
    <property type="entry name" value="FAH"/>
</dbReference>
<dbReference type="InterPro" id="IPR036663">
    <property type="entry name" value="Fumarylacetoacetase_C_sf"/>
</dbReference>
<dbReference type="PANTHER" id="PTHR42796">
    <property type="entry name" value="FUMARYLACETOACETATE HYDROLASE DOMAIN-CONTAINING PROTEIN 2A-RELATED"/>
    <property type="match status" value="1"/>
</dbReference>
<dbReference type="Proteomes" id="UP000077926">
    <property type="component" value="Chromosome"/>
</dbReference>
<accession>A0A1B3XQI8</accession>
<evidence type="ECO:0000313" key="5">
    <source>
        <dbReference type="Proteomes" id="UP000077926"/>
    </source>
</evidence>
<dbReference type="AlphaFoldDB" id="A0A1B3XQI8"/>
<feature type="domain" description="Fumarylacetoacetase-like C-terminal" evidence="3">
    <location>
        <begin position="48"/>
        <end position="252"/>
    </location>
</feature>
<dbReference type="GO" id="GO:0008704">
    <property type="term" value="F:5-carboxymethyl-2-hydroxymuconate delta-isomerase activity"/>
    <property type="evidence" value="ECO:0007669"/>
    <property type="project" value="InterPro"/>
</dbReference>
<dbReference type="Gene3D" id="3.90.850.10">
    <property type="entry name" value="Fumarylacetoacetase-like, C-terminal domain"/>
    <property type="match status" value="1"/>
</dbReference>
<dbReference type="GO" id="GO:0018800">
    <property type="term" value="F:5-oxopent-3-ene-1,2,5-tricarboxylate decarboxylase activity"/>
    <property type="evidence" value="ECO:0007669"/>
    <property type="project" value="InterPro"/>
</dbReference>
<evidence type="ECO:0000256" key="1">
    <source>
        <dbReference type="ARBA" id="ARBA00010211"/>
    </source>
</evidence>
<protein>
    <submittedName>
        <fullName evidence="4">4-hydroxyphenylacetate isomerase</fullName>
    </submittedName>
</protein>
<dbReference type="InterPro" id="IPR012686">
    <property type="entry name" value="HPA_isomer/decarb_N"/>
</dbReference>
<dbReference type="RefSeq" id="WP_064462977.1">
    <property type="nucleotide sequence ID" value="NZ_CP017080.1"/>
</dbReference>
<evidence type="ECO:0000259" key="3">
    <source>
        <dbReference type="Pfam" id="PF01557"/>
    </source>
</evidence>
<dbReference type="STRING" id="264697.ABE28_014070"/>
<evidence type="ECO:0000313" key="4">
    <source>
        <dbReference type="EMBL" id="AOH55480.1"/>
    </source>
</evidence>
<dbReference type="GO" id="GO:0046872">
    <property type="term" value="F:metal ion binding"/>
    <property type="evidence" value="ECO:0007669"/>
    <property type="project" value="UniProtKB-KW"/>
</dbReference>
<dbReference type="NCBIfam" id="TIGR02305">
    <property type="entry name" value="HpaG-N-term"/>
    <property type="match status" value="1"/>
</dbReference>
<comment type="similarity">
    <text evidence="1">Belongs to the FAH family.</text>
</comment>
<proteinExistence type="inferred from homology"/>
<dbReference type="Pfam" id="PF01557">
    <property type="entry name" value="FAA_hydrolase"/>
    <property type="match status" value="1"/>
</dbReference>
<keyword evidence="2" id="KW-0479">Metal-binding</keyword>
<name>A0A1B3XQI8_9BACI</name>
<keyword evidence="5" id="KW-1185">Reference proteome</keyword>
<reference evidence="4 5" key="1">
    <citation type="submission" date="2016-08" db="EMBL/GenBank/DDBJ databases">
        <title>Complete genome sequence of Bacillus muralis G25-68, a strain with toxicity to nematodes.</title>
        <authorList>
            <person name="Zheng Z."/>
        </authorList>
    </citation>
    <scope>NUCLEOTIDE SEQUENCE [LARGE SCALE GENOMIC DNA]</scope>
    <source>
        <strain evidence="4 5">G25-68</strain>
    </source>
</reference>
<sequence length="264" mass="29216">MRALVKARVRLKDSEFSVNVHVSDRHLEMNGKNYELSQVSLDIPITGTVYGTLLNFQGSLEALKEQVHHPPYNQPPIGPVLYIKPRNTFSAFAKPIPLPAGVPELEIGASLGIVISKTATRVKKAQAMDYIEGFTIVNDISIPHESVYRPAVRFKARDGFCPIGPWVVTKDSILDPDCLGIRVYINGELRQENTTANLIRPISRLIEDVTDFMTLNAGDVLLVGVPENAPLAKANDHIRIEIDEIGYLENPIIPEEKLAMEGIS</sequence>
<dbReference type="KEGG" id="bmur:ABE28_014070"/>
<evidence type="ECO:0000256" key="2">
    <source>
        <dbReference type="ARBA" id="ARBA00022723"/>
    </source>
</evidence>